<feature type="transmembrane region" description="Helical" evidence="5">
    <location>
        <begin position="37"/>
        <end position="58"/>
    </location>
</feature>
<keyword evidence="8" id="KW-1185">Reference proteome</keyword>
<dbReference type="GeneID" id="97211203"/>
<keyword evidence="5" id="KW-0812">Transmembrane</keyword>
<feature type="domain" description="Cytochrome c-type biogenesis protein H TPR" evidence="6">
    <location>
        <begin position="103"/>
        <end position="214"/>
    </location>
</feature>
<organism evidence="7 8">
    <name type="scientific">Xanthomonas nasturtii</name>
    <dbReference type="NCBI Taxonomy" id="1843581"/>
    <lineage>
        <taxon>Bacteria</taxon>
        <taxon>Pseudomonadati</taxon>
        <taxon>Pseudomonadota</taxon>
        <taxon>Gammaproteobacteria</taxon>
        <taxon>Lysobacterales</taxon>
        <taxon>Lysobacteraceae</taxon>
        <taxon>Xanthomonas</taxon>
    </lineage>
</organism>
<comment type="caution">
    <text evidence="7">The sequence shown here is derived from an EMBL/GenBank/DDBJ whole genome shotgun (WGS) entry which is preliminary data.</text>
</comment>
<evidence type="ECO:0000256" key="5">
    <source>
        <dbReference type="SAM" id="Phobius"/>
    </source>
</evidence>
<dbReference type="InterPro" id="IPR051263">
    <property type="entry name" value="C-type_cytochrome_biogenesis"/>
</dbReference>
<keyword evidence="2" id="KW-0201">Cytochrome c-type biogenesis</keyword>
<evidence type="ECO:0000256" key="1">
    <source>
        <dbReference type="ARBA" id="ARBA00022737"/>
    </source>
</evidence>
<dbReference type="InterPro" id="IPR011990">
    <property type="entry name" value="TPR-like_helical_dom_sf"/>
</dbReference>
<name>A0ABT0LTG4_9XANT</name>
<dbReference type="EMBL" id="JAMBED010000038">
    <property type="protein sequence ID" value="MCL1552635.1"/>
    <property type="molecule type" value="Genomic_DNA"/>
</dbReference>
<evidence type="ECO:0000256" key="2">
    <source>
        <dbReference type="ARBA" id="ARBA00022748"/>
    </source>
</evidence>
<dbReference type="Proteomes" id="UP001167357">
    <property type="component" value="Unassembled WGS sequence"/>
</dbReference>
<evidence type="ECO:0000256" key="4">
    <source>
        <dbReference type="SAM" id="MobiDB-lite"/>
    </source>
</evidence>
<evidence type="ECO:0000259" key="6">
    <source>
        <dbReference type="Pfam" id="PF23914"/>
    </source>
</evidence>
<keyword evidence="5" id="KW-1133">Transmembrane helix</keyword>
<dbReference type="Pfam" id="PF23914">
    <property type="entry name" value="TPR_CcmH_CycH"/>
    <property type="match status" value="1"/>
</dbReference>
<dbReference type="Gene3D" id="1.25.40.10">
    <property type="entry name" value="Tetratricopeptide repeat domain"/>
    <property type="match status" value="1"/>
</dbReference>
<keyword evidence="3" id="KW-0802">TPR repeat</keyword>
<evidence type="ECO:0000313" key="7">
    <source>
        <dbReference type="EMBL" id="MCL1552635.1"/>
    </source>
</evidence>
<dbReference type="SUPFAM" id="SSF48452">
    <property type="entry name" value="TPR-like"/>
    <property type="match status" value="1"/>
</dbReference>
<sequence>MVMTGFYFASAALVALAVLLLLVPLLRRPAPNGNARYTLPILLVLGLPIATAGLYRLVGTPDAIARHVYAAEKPTAQTSAAPTASTADAERTQTASAADAAQEQALESWMQQAKTHEQNNRPADARAAYAQALKIAPDISAAIVGWVAADMATHSDFAIDAASRARLQQVIAREPDNQRGLWLLGISDFQQQDFAAATAHWRHLHSLLETGSPMQKAVADKIAVAESMAGARQSERGAR</sequence>
<dbReference type="RefSeq" id="WP_181920580.1">
    <property type="nucleotide sequence ID" value="NZ_CP142084.2"/>
</dbReference>
<feature type="region of interest" description="Disordered" evidence="4">
    <location>
        <begin position="75"/>
        <end position="101"/>
    </location>
</feature>
<proteinExistence type="predicted"/>
<keyword evidence="1" id="KW-0677">Repeat</keyword>
<gene>
    <name evidence="7" type="ORF">M3O51_15315</name>
</gene>
<reference evidence="7" key="1">
    <citation type="submission" date="2022-04" db="EMBL/GenBank/DDBJ databases">
        <title>Genomic comparison of 19 strains of Xanthomonas nasturtii, a newly emerging watercress pathogen.</title>
        <authorList>
            <person name="Harrison J."/>
            <person name="Greer S."/>
            <person name="Hussain R."/>
            <person name="Lascelles D."/>
            <person name="Roberts M."/>
            <person name="Carter B."/>
            <person name="Bryning A."/>
            <person name="Carroll S."/>
            <person name="Aspin A."/>
            <person name="Cruz L."/>
            <person name="Cruz J."/>
            <person name="Grant M."/>
            <person name="Vicente J."/>
            <person name="Studholme D.J."/>
        </authorList>
    </citation>
    <scope>NUCLEOTIDE SEQUENCE</scope>
    <source>
        <strain evidence="7">10016B</strain>
    </source>
</reference>
<accession>A0ABT0LTG4</accession>
<evidence type="ECO:0000313" key="8">
    <source>
        <dbReference type="Proteomes" id="UP001167357"/>
    </source>
</evidence>
<protein>
    <submittedName>
        <fullName evidence="7">C-type cytochrome biogenesis protein</fullName>
    </submittedName>
</protein>
<dbReference type="PANTHER" id="PTHR47870">
    <property type="entry name" value="CYTOCHROME C-TYPE BIOGENESIS PROTEIN CCMH"/>
    <property type="match status" value="1"/>
</dbReference>
<evidence type="ECO:0000256" key="3">
    <source>
        <dbReference type="ARBA" id="ARBA00022803"/>
    </source>
</evidence>
<dbReference type="PANTHER" id="PTHR47870:SF1">
    <property type="entry name" value="CYTOCHROME C-TYPE BIOGENESIS PROTEIN CCMH"/>
    <property type="match status" value="1"/>
</dbReference>
<keyword evidence="5" id="KW-0472">Membrane</keyword>
<dbReference type="InterPro" id="IPR056413">
    <property type="entry name" value="TPR_CcmH_CycH"/>
</dbReference>